<evidence type="ECO:0000313" key="12">
    <source>
        <dbReference type="Proteomes" id="UP000077384"/>
    </source>
</evidence>
<dbReference type="Pfam" id="PF12704">
    <property type="entry name" value="MacB_PCD"/>
    <property type="match status" value="1"/>
</dbReference>
<evidence type="ECO:0000256" key="1">
    <source>
        <dbReference type="ARBA" id="ARBA00004651"/>
    </source>
</evidence>
<evidence type="ECO:0000256" key="6">
    <source>
        <dbReference type="ARBA" id="ARBA00038076"/>
    </source>
</evidence>
<dbReference type="EMBL" id="LROR01000059">
    <property type="protein sequence ID" value="OBR92262.1"/>
    <property type="molecule type" value="Genomic_DNA"/>
</dbReference>
<sequence>MNSYKEITNKYLKHNKKRTMLTILGVILSVALITAVGLFIKSLQNSFVESAINQNGSYHVKIQKMTADDYSQLKVNPKIEKVGIQEKWFESNLKDGKKIEINKYNKSALEFLPKSYNAVKGRLPEKEGEIAIENWAFSYMKGDLKIGDTIKFEADQGEEKKFKITGIIQNQAETQYNGTALGMTYSTIFNIEKSAVYVSIYKKAGISNTVSELSNKFKDNCILNKDLLDYSGEGSNNLNKQLYGIAGVIIGIIVIATIAVIYNSFQISVIERMKQFGLLRAVGATPAQIRKIVLREASIISAIGIPLGLLSGIFAMFVVSKIFSIMSDTAFNNLKIVIPYYVLVISALVGVISIYLSAFIPARAASKVSPLVAISSRTSISKEKISKKRGNILKRFLNIESLMAFKNIKRNKKKFRVTVFSMVISITLFIFFSSFINMMTIFTGSQSEDVKMNFELIGVVDKNGASSLKENIINKVKQSKLVDKQYVSYGTYSSSMLIPNEKRNDYLVKNAPKTYSDVTFENKKMSSITTLFDIYDEDKIRSIKSYIKSGKVDTSNMAEENGVVIVKNSMLTVNKKYYNGSITNLKVGDTIYIDKNMMYRPVQGEDYIDKNKKENEEFNKDNMIKVKVAAVVDDAPYQFYSDNLKLFHIIMTKDVMKNITGRDLNKMPVKISEIRLKDKKDEDKFNSFIEPICDKEGVKAVDISKQAEAARGNTLQLMVLMYGFIAVISLIGAVNIINTITTNLILRKKEIASLSAIGMTYKNIRQMILKEGVLYGLYGAFYGGIVGSLLSYAVSSPMRKIIDFKWNIPWNLILVSGLAAIFIGLISVIKPLARIKRENIIDVIRQED</sequence>
<evidence type="ECO:0000313" key="11">
    <source>
        <dbReference type="EMBL" id="OBR92262.1"/>
    </source>
</evidence>
<feature type="transmembrane region" description="Helical" evidence="7">
    <location>
        <begin position="338"/>
        <end position="360"/>
    </location>
</feature>
<dbReference type="AlphaFoldDB" id="A0A166SMC2"/>
<feature type="domain" description="MacB-like periplasmic core" evidence="9">
    <location>
        <begin position="19"/>
        <end position="201"/>
    </location>
</feature>
<gene>
    <name evidence="10" type="primary">ytrF_2</name>
    <name evidence="11" type="ORF">CLCOS_30620</name>
    <name evidence="10" type="ORF">WX73_01007</name>
</gene>
<dbReference type="GO" id="GO:0022857">
    <property type="term" value="F:transmembrane transporter activity"/>
    <property type="evidence" value="ECO:0007669"/>
    <property type="project" value="TreeGrafter"/>
</dbReference>
<dbReference type="EMBL" id="LITQ01000020">
    <property type="protein sequence ID" value="OAA92528.1"/>
    <property type="molecule type" value="Genomic_DNA"/>
</dbReference>
<evidence type="ECO:0000259" key="9">
    <source>
        <dbReference type="Pfam" id="PF12704"/>
    </source>
</evidence>
<evidence type="ECO:0000256" key="5">
    <source>
        <dbReference type="ARBA" id="ARBA00023136"/>
    </source>
</evidence>
<feature type="domain" description="ABC3 transporter permease C-terminal" evidence="8">
    <location>
        <begin position="724"/>
        <end position="840"/>
    </location>
</feature>
<dbReference type="GO" id="GO:0005886">
    <property type="term" value="C:plasma membrane"/>
    <property type="evidence" value="ECO:0007669"/>
    <property type="project" value="UniProtKB-SubCell"/>
</dbReference>
<evidence type="ECO:0000256" key="3">
    <source>
        <dbReference type="ARBA" id="ARBA00022692"/>
    </source>
</evidence>
<feature type="transmembrane region" description="Helical" evidence="7">
    <location>
        <begin position="810"/>
        <end position="829"/>
    </location>
</feature>
<evidence type="ECO:0000256" key="4">
    <source>
        <dbReference type="ARBA" id="ARBA00022989"/>
    </source>
</evidence>
<keyword evidence="4 7" id="KW-1133">Transmembrane helix</keyword>
<evidence type="ECO:0000259" key="8">
    <source>
        <dbReference type="Pfam" id="PF02687"/>
    </source>
</evidence>
<proteinExistence type="inferred from homology"/>
<evidence type="ECO:0000313" key="10">
    <source>
        <dbReference type="EMBL" id="OAA92528.1"/>
    </source>
</evidence>
<feature type="transmembrane region" description="Helical" evidence="7">
    <location>
        <begin position="21"/>
        <end position="40"/>
    </location>
</feature>
<dbReference type="InterPro" id="IPR025857">
    <property type="entry name" value="MacB_PCD"/>
</dbReference>
<feature type="transmembrane region" description="Helical" evidence="7">
    <location>
        <begin position="767"/>
        <end position="790"/>
    </location>
</feature>
<dbReference type="Pfam" id="PF02687">
    <property type="entry name" value="FtsX"/>
    <property type="match status" value="2"/>
</dbReference>
<reference evidence="11 13" key="2">
    <citation type="journal article" date="2016" name="Front. Microbiol.">
        <title>Industrial Acetogenic Biocatalysts: A Comparative Metabolic and Genomic Analysis.</title>
        <authorList>
            <person name="Bengelsdorf F."/>
            <person name="Poehlein A."/>
            <person name="Sonja S."/>
            <person name="Erz C."/>
            <person name="Hummel T."/>
            <person name="Hoffmeister S."/>
            <person name="Daniel R."/>
            <person name="Durre P."/>
        </authorList>
    </citation>
    <scope>NUCLEOTIDE SEQUENCE [LARGE SCALE GENOMIC DNA]</scope>
    <source>
        <strain evidence="11 13">PTA-10522</strain>
    </source>
</reference>
<keyword evidence="3 7" id="KW-0812">Transmembrane</keyword>
<dbReference type="Proteomes" id="UP000077384">
    <property type="component" value="Unassembled WGS sequence"/>
</dbReference>
<dbReference type="PATRIC" id="fig|1705578.3.peg.1399"/>
<comment type="subcellular location">
    <subcellularLocation>
        <location evidence="1">Cell membrane</location>
        <topology evidence="1">Multi-pass membrane protein</topology>
    </subcellularLocation>
</comment>
<dbReference type="InterPro" id="IPR003838">
    <property type="entry name" value="ABC3_permease_C"/>
</dbReference>
<keyword evidence="13" id="KW-1185">Reference proteome</keyword>
<keyword evidence="5 7" id="KW-0472">Membrane</keyword>
<organism evidence="10 12">
    <name type="scientific">Clostridium coskatii</name>
    <dbReference type="NCBI Taxonomy" id="1705578"/>
    <lineage>
        <taxon>Bacteria</taxon>
        <taxon>Bacillati</taxon>
        <taxon>Bacillota</taxon>
        <taxon>Clostridia</taxon>
        <taxon>Eubacteriales</taxon>
        <taxon>Clostridiaceae</taxon>
        <taxon>Clostridium</taxon>
    </lineage>
</organism>
<name>A0A166SMC2_9CLOT</name>
<evidence type="ECO:0000256" key="2">
    <source>
        <dbReference type="ARBA" id="ARBA00022475"/>
    </source>
</evidence>
<feature type="transmembrane region" description="Helical" evidence="7">
    <location>
        <begin position="415"/>
        <end position="436"/>
    </location>
</feature>
<feature type="transmembrane region" description="Helical" evidence="7">
    <location>
        <begin position="719"/>
        <end position="746"/>
    </location>
</feature>
<reference evidence="10 12" key="1">
    <citation type="journal article" date="2015" name="Biotechnol. Bioeng.">
        <title>Genome sequence and phenotypic characterization of Caulobacter segnis.</title>
        <authorList>
            <person name="Patel S."/>
            <person name="Fletcher B."/>
            <person name="Scott D.C."/>
            <person name="Ely B."/>
        </authorList>
    </citation>
    <scope>NUCLEOTIDE SEQUENCE [LARGE SCALE GENOMIC DNA]</scope>
    <source>
        <strain evidence="10 12">PS02</strain>
    </source>
</reference>
<accession>A0A166SMC2</accession>
<comment type="caution">
    <text evidence="10">The sequence shown here is derived from an EMBL/GenBank/DDBJ whole genome shotgun (WGS) entry which is preliminary data.</text>
</comment>
<evidence type="ECO:0000313" key="13">
    <source>
        <dbReference type="Proteomes" id="UP000093694"/>
    </source>
</evidence>
<keyword evidence="2" id="KW-1003">Cell membrane</keyword>
<comment type="similarity">
    <text evidence="6">Belongs to the ABC-4 integral membrane protein family.</text>
</comment>
<dbReference type="PANTHER" id="PTHR30572:SF4">
    <property type="entry name" value="ABC TRANSPORTER PERMEASE YTRF"/>
    <property type="match status" value="1"/>
</dbReference>
<feature type="transmembrane region" description="Helical" evidence="7">
    <location>
        <begin position="242"/>
        <end position="265"/>
    </location>
</feature>
<dbReference type="RefSeq" id="WP_063601583.1">
    <property type="nucleotide sequence ID" value="NZ_LITQ01000020.1"/>
</dbReference>
<dbReference type="PANTHER" id="PTHR30572">
    <property type="entry name" value="MEMBRANE COMPONENT OF TRANSPORTER-RELATED"/>
    <property type="match status" value="1"/>
</dbReference>
<dbReference type="InterPro" id="IPR050250">
    <property type="entry name" value="Macrolide_Exporter_MacB"/>
</dbReference>
<evidence type="ECO:0000256" key="7">
    <source>
        <dbReference type="SAM" id="Phobius"/>
    </source>
</evidence>
<dbReference type="Proteomes" id="UP000093694">
    <property type="component" value="Unassembled WGS sequence"/>
</dbReference>
<feature type="transmembrane region" description="Helical" evidence="7">
    <location>
        <begin position="299"/>
        <end position="318"/>
    </location>
</feature>
<feature type="domain" description="ABC3 transporter permease C-terminal" evidence="8">
    <location>
        <begin position="248"/>
        <end position="370"/>
    </location>
</feature>
<protein>
    <submittedName>
        <fullName evidence="10">ABC transporter permease YtrF</fullName>
    </submittedName>
</protein>